<dbReference type="RefSeq" id="WP_062972757.1">
    <property type="nucleotide sequence ID" value="NZ_JAAXOT010000020.1"/>
</dbReference>
<comment type="caution">
    <text evidence="1">The sequence shown here is derived from an EMBL/GenBank/DDBJ whole genome shotgun (WGS) entry which is preliminary data.</text>
</comment>
<accession>A0A846YLS7</accession>
<evidence type="ECO:0000313" key="2">
    <source>
        <dbReference type="Proteomes" id="UP000570678"/>
    </source>
</evidence>
<organism evidence="1 2">
    <name type="scientific">Nocardia flavorosea</name>
    <dbReference type="NCBI Taxonomy" id="53429"/>
    <lineage>
        <taxon>Bacteria</taxon>
        <taxon>Bacillati</taxon>
        <taxon>Actinomycetota</taxon>
        <taxon>Actinomycetes</taxon>
        <taxon>Mycobacteriales</taxon>
        <taxon>Nocardiaceae</taxon>
        <taxon>Nocardia</taxon>
    </lineage>
</organism>
<evidence type="ECO:0000313" key="1">
    <source>
        <dbReference type="EMBL" id="NKY60077.1"/>
    </source>
</evidence>
<dbReference type="AlphaFoldDB" id="A0A846YLS7"/>
<name>A0A846YLS7_9NOCA</name>
<proteinExistence type="predicted"/>
<gene>
    <name evidence="1" type="ORF">HGA15_28830</name>
</gene>
<reference evidence="1 2" key="1">
    <citation type="submission" date="2020-04" db="EMBL/GenBank/DDBJ databases">
        <title>MicrobeNet Type strains.</title>
        <authorList>
            <person name="Nicholson A.C."/>
        </authorList>
    </citation>
    <scope>NUCLEOTIDE SEQUENCE [LARGE SCALE GENOMIC DNA]</scope>
    <source>
        <strain evidence="1 2">JCM 3332</strain>
    </source>
</reference>
<sequence>MTANLKGVAEPGTAAPPPNAPAILAELRTLAEHSPVRARTEMWSYLRTLGSRDDRAALSQLFGAGTEPRNLDGKLEGQIVGKLFGIPEARLANPLMKIDPTWRGKTFDLAAGTGLNRLSPIAMVAMPVITFGYLGLRMVDGEAEGFHFDHAVDRGLIEPRVTVRALDYGVPQYKNPSIRTFPIRRTRDEIVELTPGVYLGRALLFEKADEIRLIAYFALRHPVGSPL</sequence>
<protein>
    <submittedName>
        <fullName evidence="1">Uncharacterized protein</fullName>
    </submittedName>
</protein>
<keyword evidence="2" id="KW-1185">Reference proteome</keyword>
<dbReference type="EMBL" id="JAAXOT010000020">
    <property type="protein sequence ID" value="NKY60077.1"/>
    <property type="molecule type" value="Genomic_DNA"/>
</dbReference>
<dbReference type="Proteomes" id="UP000570678">
    <property type="component" value="Unassembled WGS sequence"/>
</dbReference>